<feature type="region of interest" description="Disordered" evidence="1">
    <location>
        <begin position="30"/>
        <end position="57"/>
    </location>
</feature>
<name>A0A1G9PAB7_9BACT</name>
<evidence type="ECO:0000256" key="1">
    <source>
        <dbReference type="SAM" id="MobiDB-lite"/>
    </source>
</evidence>
<proteinExistence type="predicted"/>
<reference evidence="2 3" key="1">
    <citation type="submission" date="2016-10" db="EMBL/GenBank/DDBJ databases">
        <authorList>
            <person name="de Groot N.N."/>
        </authorList>
    </citation>
    <scope>NUCLEOTIDE SEQUENCE [LARGE SCALE GENOMIC DNA]</scope>
    <source>
        <strain evidence="2 3">DSM 17813</strain>
    </source>
</reference>
<dbReference type="AlphaFoldDB" id="A0A1G9PAB7"/>
<dbReference type="RefSeq" id="WP_052446255.1">
    <property type="nucleotide sequence ID" value="NZ_FNGU01000003.1"/>
</dbReference>
<evidence type="ECO:0000313" key="3">
    <source>
        <dbReference type="Proteomes" id="UP000182146"/>
    </source>
</evidence>
<dbReference type="EMBL" id="FNGU01000003">
    <property type="protein sequence ID" value="SDL95644.1"/>
    <property type="molecule type" value="Genomic_DNA"/>
</dbReference>
<feature type="compositionally biased region" description="Pro residues" evidence="1">
    <location>
        <begin position="87"/>
        <end position="116"/>
    </location>
</feature>
<dbReference type="Proteomes" id="UP000182146">
    <property type="component" value="Unassembled WGS sequence"/>
</dbReference>
<feature type="compositionally biased region" description="Pro residues" evidence="1">
    <location>
        <begin position="211"/>
        <end position="220"/>
    </location>
</feature>
<gene>
    <name evidence="2" type="ORF">SAMN05660860_01532</name>
</gene>
<protein>
    <recommendedName>
        <fullName evidence="4">Type II secretion system protein PulP</fullName>
    </recommendedName>
</protein>
<feature type="compositionally biased region" description="Low complexity" evidence="1">
    <location>
        <begin position="196"/>
        <end position="208"/>
    </location>
</feature>
<feature type="region of interest" description="Disordered" evidence="1">
    <location>
        <begin position="194"/>
        <end position="220"/>
    </location>
</feature>
<dbReference type="STRING" id="392333.SAMN05660860_01532"/>
<organism evidence="2 3">
    <name type="scientific">Geoalkalibacter ferrihydriticus</name>
    <dbReference type="NCBI Taxonomy" id="392333"/>
    <lineage>
        <taxon>Bacteria</taxon>
        <taxon>Pseudomonadati</taxon>
        <taxon>Thermodesulfobacteriota</taxon>
        <taxon>Desulfuromonadia</taxon>
        <taxon>Desulfuromonadales</taxon>
        <taxon>Geoalkalibacteraceae</taxon>
        <taxon>Geoalkalibacter</taxon>
    </lineage>
</organism>
<sequence length="220" mass="23580">MTRPKKILAVCLVLLVLAAGYAWWQTPRQQQLGETATTVRTPAVSRRAATPAPPPVTDDARLRLELLETAAEEFPGFQRDLFGPLFAAPPGPPPAPPAPPVPAPPPQPAEAPAPPEPVAVAPQVRFKVLGFVEVGKERTVFLDRDGDVYLAREGQSFGRDFLVTELSRERLVIEQQGRAHPIILPLEEPSGVSVLGAPGAPATQPGAPRRLIPPPRPTGR</sequence>
<evidence type="ECO:0000313" key="2">
    <source>
        <dbReference type="EMBL" id="SDL95644.1"/>
    </source>
</evidence>
<evidence type="ECO:0008006" key="4">
    <source>
        <dbReference type="Google" id="ProtNLM"/>
    </source>
</evidence>
<accession>A0A1G9PAB7</accession>
<feature type="compositionally biased region" description="Low complexity" evidence="1">
    <location>
        <begin position="35"/>
        <end position="50"/>
    </location>
</feature>
<feature type="region of interest" description="Disordered" evidence="1">
    <location>
        <begin position="85"/>
        <end position="116"/>
    </location>
</feature>
<dbReference type="OrthoDB" id="5396647at2"/>